<dbReference type="EMBL" id="KK101589">
    <property type="protein sequence ID" value="KIZ00325.1"/>
    <property type="molecule type" value="Genomic_DNA"/>
</dbReference>
<dbReference type="GO" id="GO:0016887">
    <property type="term" value="F:ATP hydrolysis activity"/>
    <property type="evidence" value="ECO:0007669"/>
    <property type="project" value="InterPro"/>
</dbReference>
<feature type="compositionally biased region" description="Gly residues" evidence="2">
    <location>
        <begin position="318"/>
        <end position="333"/>
    </location>
</feature>
<organism evidence="4 5">
    <name type="scientific">Monoraphidium neglectum</name>
    <dbReference type="NCBI Taxonomy" id="145388"/>
    <lineage>
        <taxon>Eukaryota</taxon>
        <taxon>Viridiplantae</taxon>
        <taxon>Chlorophyta</taxon>
        <taxon>core chlorophytes</taxon>
        <taxon>Chlorophyceae</taxon>
        <taxon>CS clade</taxon>
        <taxon>Sphaeropleales</taxon>
        <taxon>Selenastraceae</taxon>
        <taxon>Monoraphidium</taxon>
    </lineage>
</organism>
<dbReference type="GO" id="GO:0016020">
    <property type="term" value="C:membrane"/>
    <property type="evidence" value="ECO:0007669"/>
    <property type="project" value="InterPro"/>
</dbReference>
<dbReference type="NCBIfam" id="TIGR01494">
    <property type="entry name" value="ATPase_P-type"/>
    <property type="match status" value="1"/>
</dbReference>
<dbReference type="PANTHER" id="PTHR48085:SF5">
    <property type="entry name" value="CADMIUM_ZINC-TRANSPORTING ATPASE HMA4-RELATED"/>
    <property type="match status" value="1"/>
</dbReference>
<dbReference type="GeneID" id="25740516"/>
<keyword evidence="3" id="KW-0472">Membrane</keyword>
<dbReference type="PANTHER" id="PTHR48085">
    <property type="entry name" value="CADMIUM/ZINC-TRANSPORTING ATPASE HMA2-RELATED"/>
    <property type="match status" value="1"/>
</dbReference>
<evidence type="ECO:0000313" key="5">
    <source>
        <dbReference type="Proteomes" id="UP000054498"/>
    </source>
</evidence>
<keyword evidence="3" id="KW-1133">Transmembrane helix</keyword>
<keyword evidence="3" id="KW-0812">Transmembrane</keyword>
<sequence length="343" mass="32636">MADGLRPDAASAVEDLRSMGLRLAIMTGDGMGAAMAAAEQLGIEATDTYAELLPADKLEMLGVLRRAAGGALAHVGDGINDAPALAAADVGVAMGAAGAAAAVEAADVALFGSDLAALAFAVRLGRRAAWVVAFNIGFAVAVKVAVLAAAAAGFTSLWLSLLADVGASLAVTLHALSLLRFEGRGGGGGGGGHVGAEGGGGGGAGGGGRSGILGRMALPWGRQKYSELSEGGDADDQGGGDLEEGGRRGSGHGGKGKAGPAGALEMGGAAWAARRAVGGALAAAGSPRAGRSPRAGSPAGSPRVAPVYTAVPAAGPGFEAGGGGGGSGLGGARAGPVFVLEDE</sequence>
<dbReference type="STRING" id="145388.A0A0D2MAL6"/>
<dbReference type="RefSeq" id="XP_013899344.1">
    <property type="nucleotide sequence ID" value="XM_014043890.1"/>
</dbReference>
<evidence type="ECO:0000256" key="2">
    <source>
        <dbReference type="SAM" id="MobiDB-lite"/>
    </source>
</evidence>
<reference evidence="4 5" key="1">
    <citation type="journal article" date="2013" name="BMC Genomics">
        <title>Reconstruction of the lipid metabolism for the microalga Monoraphidium neglectum from its genome sequence reveals characteristics suitable for biofuel production.</title>
        <authorList>
            <person name="Bogen C."/>
            <person name="Al-Dilaimi A."/>
            <person name="Albersmeier A."/>
            <person name="Wichmann J."/>
            <person name="Grundmann M."/>
            <person name="Rupp O."/>
            <person name="Lauersen K.J."/>
            <person name="Blifernez-Klassen O."/>
            <person name="Kalinowski J."/>
            <person name="Goesmann A."/>
            <person name="Mussgnug J.H."/>
            <person name="Kruse O."/>
        </authorList>
    </citation>
    <scope>NUCLEOTIDE SEQUENCE [LARGE SCALE GENOMIC DNA]</scope>
    <source>
        <strain evidence="4 5">SAG 48.87</strain>
    </source>
</reference>
<dbReference type="PRINTS" id="PR00119">
    <property type="entry name" value="CATATPASE"/>
</dbReference>
<feature type="region of interest" description="Disordered" evidence="2">
    <location>
        <begin position="284"/>
        <end position="343"/>
    </location>
</feature>
<feature type="compositionally biased region" description="Acidic residues" evidence="2">
    <location>
        <begin position="230"/>
        <end position="243"/>
    </location>
</feature>
<dbReference type="InterPro" id="IPR023214">
    <property type="entry name" value="HAD_sf"/>
</dbReference>
<dbReference type="Gene3D" id="3.40.50.1000">
    <property type="entry name" value="HAD superfamily/HAD-like"/>
    <property type="match status" value="1"/>
</dbReference>
<dbReference type="OrthoDB" id="550120at2759"/>
<dbReference type="KEGG" id="mng:MNEG_7640"/>
<name>A0A0D2MAL6_9CHLO</name>
<accession>A0A0D2MAL6</accession>
<protein>
    <submittedName>
        <fullName evidence="4">Uncharacterized protein</fullName>
    </submittedName>
</protein>
<evidence type="ECO:0000256" key="1">
    <source>
        <dbReference type="ARBA" id="ARBA00006024"/>
    </source>
</evidence>
<dbReference type="InterPro" id="IPR001757">
    <property type="entry name" value="P_typ_ATPase"/>
</dbReference>
<dbReference type="SUPFAM" id="SSF56784">
    <property type="entry name" value="HAD-like"/>
    <property type="match status" value="1"/>
</dbReference>
<gene>
    <name evidence="4" type="ORF">MNEG_7640</name>
</gene>
<dbReference type="GO" id="GO:0022857">
    <property type="term" value="F:transmembrane transporter activity"/>
    <property type="evidence" value="ECO:0007669"/>
    <property type="project" value="TreeGrafter"/>
</dbReference>
<proteinExistence type="inferred from homology"/>
<dbReference type="InterPro" id="IPR051014">
    <property type="entry name" value="Cation_Transport_ATPase_IB"/>
</dbReference>
<comment type="similarity">
    <text evidence="1">Belongs to the cation transport ATPase (P-type) (TC 3.A.3) family. Type IB subfamily.</text>
</comment>
<feature type="transmembrane region" description="Helical" evidence="3">
    <location>
        <begin position="128"/>
        <end position="151"/>
    </location>
</feature>
<dbReference type="Pfam" id="PF00702">
    <property type="entry name" value="Hydrolase"/>
    <property type="match status" value="1"/>
</dbReference>
<evidence type="ECO:0000313" key="4">
    <source>
        <dbReference type="EMBL" id="KIZ00325.1"/>
    </source>
</evidence>
<feature type="transmembrane region" description="Helical" evidence="3">
    <location>
        <begin position="157"/>
        <end position="179"/>
    </location>
</feature>
<feature type="region of interest" description="Disordered" evidence="2">
    <location>
        <begin position="226"/>
        <end position="261"/>
    </location>
</feature>
<dbReference type="Proteomes" id="UP000054498">
    <property type="component" value="Unassembled WGS sequence"/>
</dbReference>
<dbReference type="AlphaFoldDB" id="A0A0D2MAL6"/>
<dbReference type="InterPro" id="IPR036412">
    <property type="entry name" value="HAD-like_sf"/>
</dbReference>
<dbReference type="GO" id="GO:0005524">
    <property type="term" value="F:ATP binding"/>
    <property type="evidence" value="ECO:0007669"/>
    <property type="project" value="InterPro"/>
</dbReference>
<keyword evidence="5" id="KW-1185">Reference proteome</keyword>
<evidence type="ECO:0000256" key="3">
    <source>
        <dbReference type="SAM" id="Phobius"/>
    </source>
</evidence>